<evidence type="ECO:0000313" key="2">
    <source>
        <dbReference type="Proteomes" id="UP000198723"/>
    </source>
</evidence>
<organism evidence="1 2">
    <name type="scientific">Rhizobium aethiopicum</name>
    <dbReference type="NCBI Taxonomy" id="1138170"/>
    <lineage>
        <taxon>Bacteria</taxon>
        <taxon>Pseudomonadati</taxon>
        <taxon>Pseudomonadota</taxon>
        <taxon>Alphaproteobacteria</taxon>
        <taxon>Hyphomicrobiales</taxon>
        <taxon>Rhizobiaceae</taxon>
        <taxon>Rhizobium/Agrobacterium group</taxon>
        <taxon>Rhizobium</taxon>
    </lineage>
</organism>
<gene>
    <name evidence="1" type="ORF">GA0061105_11347</name>
</gene>
<dbReference type="AlphaFoldDB" id="A0A1C3Y8L0"/>
<name>A0A1C3Y8L0_9HYPH</name>
<reference evidence="1 2" key="1">
    <citation type="submission" date="2016-08" db="EMBL/GenBank/DDBJ databases">
        <authorList>
            <person name="Seilhamer J.J."/>
        </authorList>
    </citation>
    <scope>NUCLEOTIDE SEQUENCE [LARGE SCALE GENOMIC DNA]</scope>
    <source>
        <strain evidence="1 2">HBR26</strain>
    </source>
</reference>
<evidence type="ECO:0000313" key="1">
    <source>
        <dbReference type="EMBL" id="SCB60808.1"/>
    </source>
</evidence>
<protein>
    <submittedName>
        <fullName evidence="1">Uncharacterized protein</fullName>
    </submittedName>
</protein>
<accession>A0A1C3Y8L0</accession>
<dbReference type="EMBL" id="FMAJ01000013">
    <property type="protein sequence ID" value="SCB60808.1"/>
    <property type="molecule type" value="Genomic_DNA"/>
</dbReference>
<sequence>MQDDSLEFGLGCRITSRQVRSQRRSWREADKAGAPPAASKSWMAGLRFDRQQAQLSSIPPHCGSCCGCPPHPPSCSGLTRASTLARSVAAMDNRLKAWNDGIIGSLRRNYAPCCHRVDSTDLLLLVLAVVDKLGGTMNIRTIGAVAISFAVAGCTHVPETPFERLFRRGANDCHFPITLESTRKVMETLEIDYPTRAQFWEAISEVCKAAKAGNKSKAIQIRVRDSHGVLRKIVVERE</sequence>
<dbReference type="Proteomes" id="UP000198723">
    <property type="component" value="Unassembled WGS sequence"/>
</dbReference>
<dbReference type="STRING" id="1138170.GA0061105_11347"/>
<proteinExistence type="predicted"/>